<dbReference type="Proteomes" id="UP001276659">
    <property type="component" value="Unassembled WGS sequence"/>
</dbReference>
<dbReference type="AlphaFoldDB" id="A0AAD9Z180"/>
<evidence type="ECO:0000313" key="1">
    <source>
        <dbReference type="EMBL" id="KAK3169829.1"/>
    </source>
</evidence>
<comment type="caution">
    <text evidence="1">The sequence shown here is derived from an EMBL/GenBank/DDBJ whole genome shotgun (WGS) entry which is preliminary data.</text>
</comment>
<reference evidence="1" key="1">
    <citation type="submission" date="2022-11" db="EMBL/GenBank/DDBJ databases">
        <title>Chromosomal genome sequence assembly and mating type (MAT) locus characterization of the leprose asexual lichenized fungus Lepraria neglecta (Nyl.) Erichsen.</title>
        <authorList>
            <person name="Allen J.L."/>
            <person name="Pfeffer B."/>
        </authorList>
    </citation>
    <scope>NUCLEOTIDE SEQUENCE</scope>
    <source>
        <strain evidence="1">Allen 5258</strain>
    </source>
</reference>
<evidence type="ECO:0000313" key="2">
    <source>
        <dbReference type="Proteomes" id="UP001276659"/>
    </source>
</evidence>
<proteinExistence type="predicted"/>
<sequence length="611" mass="68395">MPLSLELAKILPVRAAISYSAELLVNLVRELKRSGSDFLVEEDLAPIFGRGKIEASLENNFRDVVKDASFTPLQAQSPIMLDAGPGATLGRALKDRYYMSTVIQLSFLCWIHEETTLAITLVESMRTRCESGVESATPDPGYDGILGTLQACSSQTSQLRWDDLVALVEGKLPTSKHWFRLNQIPLRSLSPNLLLGAMDYFYLVQSLPKDRLVKVGSQTGLVPIIVGAHFILGLAVLVKDSPDGNVVFGRIEHPQVIIKWSPPLSSNPTHITSQSKLWVSAPIIYLLDASLEVLLKAEPAENEGTRIEGQECHRLKGYGTIFLQRLFNEKTLVVDDDPIYAETANFAVAFVTLLSRSMRRVPMKDCCSGETEIEGIKLDKRKIVNYAEKLTGASIADMVLPSGIRSCLEKVENDTYKIRRDQFIEDIKQPASWVLTFAQVIDIDSCTDLLRVAPGWTFCTGLMDWDGLRPIDVASNVFFDLVLKLMRKDVTGGESIVDSEDIFLTSHHRWSLFYSSVGDHDPGRVNRELLSIKRGVPTNTRTGKRKYQIADAPPMKRHVRTPVVVEKGNSYLSRCVTKAHKRTEHYSSRTDEFWLSIRFDIEDLGSHPRTD</sequence>
<organism evidence="1 2">
    <name type="scientific">Lepraria neglecta</name>
    <dbReference type="NCBI Taxonomy" id="209136"/>
    <lineage>
        <taxon>Eukaryota</taxon>
        <taxon>Fungi</taxon>
        <taxon>Dikarya</taxon>
        <taxon>Ascomycota</taxon>
        <taxon>Pezizomycotina</taxon>
        <taxon>Lecanoromycetes</taxon>
        <taxon>OSLEUM clade</taxon>
        <taxon>Lecanoromycetidae</taxon>
        <taxon>Lecanorales</taxon>
        <taxon>Lecanorineae</taxon>
        <taxon>Stereocaulaceae</taxon>
        <taxon>Lepraria</taxon>
    </lineage>
</organism>
<accession>A0AAD9Z180</accession>
<dbReference type="EMBL" id="JASNWA010000009">
    <property type="protein sequence ID" value="KAK3169829.1"/>
    <property type="molecule type" value="Genomic_DNA"/>
</dbReference>
<protein>
    <submittedName>
        <fullName evidence="1">Uncharacterized protein</fullName>
    </submittedName>
</protein>
<name>A0AAD9Z180_9LECA</name>
<gene>
    <name evidence="1" type="ORF">OEA41_009213</name>
</gene>
<keyword evidence="2" id="KW-1185">Reference proteome</keyword>